<dbReference type="STRING" id="338963.Pcar_3177"/>
<dbReference type="Proteomes" id="UP000002534">
    <property type="component" value="Chromosome"/>
</dbReference>
<organism evidence="1 2">
    <name type="scientific">Syntrophotalea carbinolica (strain DSM 2380 / NBRC 103641 / GraBd1)</name>
    <name type="common">Pelobacter carbinolicus</name>
    <dbReference type="NCBI Taxonomy" id="338963"/>
    <lineage>
        <taxon>Bacteria</taxon>
        <taxon>Pseudomonadati</taxon>
        <taxon>Thermodesulfobacteriota</taxon>
        <taxon>Desulfuromonadia</taxon>
        <taxon>Desulfuromonadales</taxon>
        <taxon>Syntrophotaleaceae</taxon>
        <taxon>Syntrophotalea</taxon>
    </lineage>
</organism>
<accession>Q0C6Z0</accession>
<dbReference type="AlphaFoldDB" id="Q0C6Z0"/>
<evidence type="ECO:0000313" key="2">
    <source>
        <dbReference type="Proteomes" id="UP000002534"/>
    </source>
</evidence>
<proteinExistence type="predicted"/>
<sequence length="54" mass="6231">MHIGKEQAAWVWQTPQTSGSLYLYEKHYNTINICNGVGQVLFSVRGKRQPLRLL</sequence>
<reference evidence="1 2" key="2">
    <citation type="journal article" date="2012" name="BMC Genomics">
        <title>The genome of Pelobacter carbinolicus reveals surprising metabolic capabilities and physiological features.</title>
        <authorList>
            <person name="Aklujkar M."/>
            <person name="Haveman S.A."/>
            <person name="Didonato R.Jr."/>
            <person name="Chertkov O."/>
            <person name="Han C.S."/>
            <person name="Land M.L."/>
            <person name="Brown P."/>
            <person name="Lovley D.R."/>
        </authorList>
    </citation>
    <scope>NUCLEOTIDE SEQUENCE [LARGE SCALE GENOMIC DNA]</scope>
    <source>
        <strain evidence="2">DSM 2380 / NBRC 103641 / GraBd1</strain>
    </source>
</reference>
<protein>
    <submittedName>
        <fullName evidence="1">Uncharacterized protein</fullName>
    </submittedName>
</protein>
<name>Q0C6Z0_SYNC1</name>
<keyword evidence="2" id="KW-1185">Reference proteome</keyword>
<dbReference type="HOGENOM" id="CLU_3046314_0_0_7"/>
<dbReference type="EMBL" id="CP000142">
    <property type="protein sequence ID" value="ABI81797.1"/>
    <property type="molecule type" value="Genomic_DNA"/>
</dbReference>
<reference evidence="2" key="1">
    <citation type="submission" date="2005-10" db="EMBL/GenBank/DDBJ databases">
        <title>Complete sequence of Pelobacter carbinolicus DSM 2380.</title>
        <authorList>
            <person name="Copeland A."/>
            <person name="Lucas S."/>
            <person name="Lapidus A."/>
            <person name="Barry K."/>
            <person name="Detter J.C."/>
            <person name="Glavina T."/>
            <person name="Hammon N."/>
            <person name="Israni S."/>
            <person name="Pitluck S."/>
            <person name="Chertkov O."/>
            <person name="Schmutz J."/>
            <person name="Larimer F."/>
            <person name="Land M."/>
            <person name="Kyrpides N."/>
            <person name="Ivanova N."/>
            <person name="Richardson P."/>
        </authorList>
    </citation>
    <scope>NUCLEOTIDE SEQUENCE [LARGE SCALE GENOMIC DNA]</scope>
    <source>
        <strain evidence="2">DSM 2380 / NBRC 103641 / GraBd1</strain>
    </source>
</reference>
<evidence type="ECO:0000313" key="1">
    <source>
        <dbReference type="EMBL" id="ABI81797.1"/>
    </source>
</evidence>
<gene>
    <name evidence="1" type="ordered locus">Pcar_3177</name>
</gene>
<dbReference type="KEGG" id="pca:Pcar_3177"/>